<sequence length="164" mass="18886">MLNTMKPFIDHTIFLGMHSADEKTRIACKNLIINNFTEGVCMTLEEVGKCDDVVWQRERAEQDHYYPFMDVLHTDMKIQRVPYTATVMNNAITNDLLSPQQRLLLAMAKECKCVLFTLDAQLLHIGSPFVLSPIESASEYVEKKFSNTLEQLYENSLLVRFFAT</sequence>
<evidence type="ECO:0008006" key="3">
    <source>
        <dbReference type="Google" id="ProtNLM"/>
    </source>
</evidence>
<dbReference type="InterPro" id="IPR045685">
    <property type="entry name" value="DUF6190"/>
</dbReference>
<evidence type="ECO:0000313" key="1">
    <source>
        <dbReference type="EMBL" id="PIW37005.1"/>
    </source>
</evidence>
<comment type="caution">
    <text evidence="1">The sequence shown here is derived from an EMBL/GenBank/DDBJ whole genome shotgun (WGS) entry which is preliminary data.</text>
</comment>
<accession>A0A2M7H441</accession>
<dbReference type="Pfam" id="PF19689">
    <property type="entry name" value="DUF6190"/>
    <property type="match status" value="1"/>
</dbReference>
<dbReference type="EMBL" id="PFGC01000031">
    <property type="protein sequence ID" value="PIW37005.1"/>
    <property type="molecule type" value="Genomic_DNA"/>
</dbReference>
<organism evidence="1 2">
    <name type="scientific">Candidatus Kerfeldbacteria bacterium CG15_BIG_FIL_POST_REV_8_21_14_020_45_12</name>
    <dbReference type="NCBI Taxonomy" id="2014247"/>
    <lineage>
        <taxon>Bacteria</taxon>
        <taxon>Candidatus Kerfeldiibacteriota</taxon>
    </lineage>
</organism>
<dbReference type="Proteomes" id="UP000230292">
    <property type="component" value="Unassembled WGS sequence"/>
</dbReference>
<protein>
    <recommendedName>
        <fullName evidence="3">PIN domain-containing protein</fullName>
    </recommendedName>
</protein>
<gene>
    <name evidence="1" type="ORF">COW24_02480</name>
</gene>
<name>A0A2M7H441_9BACT</name>
<reference evidence="1 2" key="1">
    <citation type="submission" date="2017-09" db="EMBL/GenBank/DDBJ databases">
        <title>Depth-based differentiation of microbial function through sediment-hosted aquifers and enrichment of novel symbionts in the deep terrestrial subsurface.</title>
        <authorList>
            <person name="Probst A.J."/>
            <person name="Ladd B."/>
            <person name="Jarett J.K."/>
            <person name="Geller-Mcgrath D.E."/>
            <person name="Sieber C.M."/>
            <person name="Emerson J.B."/>
            <person name="Anantharaman K."/>
            <person name="Thomas B.C."/>
            <person name="Malmstrom R."/>
            <person name="Stieglmeier M."/>
            <person name="Klingl A."/>
            <person name="Woyke T."/>
            <person name="Ryan C.M."/>
            <person name="Banfield J.F."/>
        </authorList>
    </citation>
    <scope>NUCLEOTIDE SEQUENCE [LARGE SCALE GENOMIC DNA]</scope>
    <source>
        <strain evidence="1">CG15_BIG_FIL_POST_REV_8_21_14_020_45_12</strain>
    </source>
</reference>
<dbReference type="AlphaFoldDB" id="A0A2M7H441"/>
<evidence type="ECO:0000313" key="2">
    <source>
        <dbReference type="Proteomes" id="UP000230292"/>
    </source>
</evidence>
<proteinExistence type="predicted"/>